<accession>A0ABD0KKR5</accession>
<gene>
    <name evidence="1" type="ORF">BaRGS_00021115</name>
</gene>
<feature type="non-terminal residue" evidence="1">
    <location>
        <position position="1"/>
    </location>
</feature>
<evidence type="ECO:0000313" key="1">
    <source>
        <dbReference type="EMBL" id="KAK7487696.1"/>
    </source>
</evidence>
<keyword evidence="2" id="KW-1185">Reference proteome</keyword>
<name>A0ABD0KKR5_9CAEN</name>
<dbReference type="EMBL" id="JACVVK020000161">
    <property type="protein sequence ID" value="KAK7487696.1"/>
    <property type="molecule type" value="Genomic_DNA"/>
</dbReference>
<reference evidence="1 2" key="1">
    <citation type="journal article" date="2023" name="Sci. Data">
        <title>Genome assembly of the Korean intertidal mud-creeper Batillaria attramentaria.</title>
        <authorList>
            <person name="Patra A.K."/>
            <person name="Ho P.T."/>
            <person name="Jun S."/>
            <person name="Lee S.J."/>
            <person name="Kim Y."/>
            <person name="Won Y.J."/>
        </authorList>
    </citation>
    <scope>NUCLEOTIDE SEQUENCE [LARGE SCALE GENOMIC DNA]</scope>
    <source>
        <strain evidence="1">Wonlab-2016</strain>
    </source>
</reference>
<sequence length="71" mass="8094">VPETEDYKFEIQVGNKMILFRGSFAIQSFAPRALVECDRPFAMSSVLHSCLSPVGDSQDKKQYTRGWCYTL</sequence>
<dbReference type="Proteomes" id="UP001519460">
    <property type="component" value="Unassembled WGS sequence"/>
</dbReference>
<evidence type="ECO:0000313" key="2">
    <source>
        <dbReference type="Proteomes" id="UP001519460"/>
    </source>
</evidence>
<proteinExistence type="predicted"/>
<dbReference type="AlphaFoldDB" id="A0ABD0KKR5"/>
<comment type="caution">
    <text evidence="1">The sequence shown here is derived from an EMBL/GenBank/DDBJ whole genome shotgun (WGS) entry which is preliminary data.</text>
</comment>
<organism evidence="1 2">
    <name type="scientific">Batillaria attramentaria</name>
    <dbReference type="NCBI Taxonomy" id="370345"/>
    <lineage>
        <taxon>Eukaryota</taxon>
        <taxon>Metazoa</taxon>
        <taxon>Spiralia</taxon>
        <taxon>Lophotrochozoa</taxon>
        <taxon>Mollusca</taxon>
        <taxon>Gastropoda</taxon>
        <taxon>Caenogastropoda</taxon>
        <taxon>Sorbeoconcha</taxon>
        <taxon>Cerithioidea</taxon>
        <taxon>Batillariidae</taxon>
        <taxon>Batillaria</taxon>
    </lineage>
</organism>
<protein>
    <submittedName>
        <fullName evidence="1">Uncharacterized protein</fullName>
    </submittedName>
</protein>